<comment type="caution">
    <text evidence="2">The sequence shown here is derived from an EMBL/GenBank/DDBJ whole genome shotgun (WGS) entry which is preliminary data.</text>
</comment>
<name>A0A9N9ADA7_9GLOM</name>
<dbReference type="Gene3D" id="1.20.1280.50">
    <property type="match status" value="1"/>
</dbReference>
<reference evidence="2" key="1">
    <citation type="submission" date="2021-06" db="EMBL/GenBank/DDBJ databases">
        <authorList>
            <person name="Kallberg Y."/>
            <person name="Tangrot J."/>
            <person name="Rosling A."/>
        </authorList>
    </citation>
    <scope>NUCLEOTIDE SEQUENCE</scope>
    <source>
        <strain evidence="2">CL551</strain>
    </source>
</reference>
<dbReference type="AlphaFoldDB" id="A0A9N9ADA7"/>
<dbReference type="EMBL" id="CAJVPV010002448">
    <property type="protein sequence ID" value="CAG8526322.1"/>
    <property type="molecule type" value="Genomic_DNA"/>
</dbReference>
<gene>
    <name evidence="2" type="ORF">AMORRO_LOCUS4455</name>
</gene>
<keyword evidence="3" id="KW-1185">Reference proteome</keyword>
<proteinExistence type="predicted"/>
<dbReference type="SUPFAM" id="SSF81383">
    <property type="entry name" value="F-box domain"/>
    <property type="match status" value="1"/>
</dbReference>
<sequence>MESIENELLIKIISYLPPQDLYSLTLVNKRYRSLLWSTSPATQTIWRNSRSRFLTYPSLPPPIWMSEQKYIWFTLLAKSCQICSALMNVRNNFPKNWEFGIVYCNRCFEENTISIFKDNHMYPPILLTCVPCIERGIDNESTVRIFWLQELEAAEKEFLYLYDNIQTTWVKQKQKQVLEFMEQVFEYKRQDLLYLINRNY</sequence>
<evidence type="ECO:0000259" key="1">
    <source>
        <dbReference type="PROSITE" id="PS50181"/>
    </source>
</evidence>
<dbReference type="Proteomes" id="UP000789342">
    <property type="component" value="Unassembled WGS sequence"/>
</dbReference>
<organism evidence="2 3">
    <name type="scientific">Acaulospora morrowiae</name>
    <dbReference type="NCBI Taxonomy" id="94023"/>
    <lineage>
        <taxon>Eukaryota</taxon>
        <taxon>Fungi</taxon>
        <taxon>Fungi incertae sedis</taxon>
        <taxon>Mucoromycota</taxon>
        <taxon>Glomeromycotina</taxon>
        <taxon>Glomeromycetes</taxon>
        <taxon>Diversisporales</taxon>
        <taxon>Acaulosporaceae</taxon>
        <taxon>Acaulospora</taxon>
    </lineage>
</organism>
<dbReference type="OrthoDB" id="2356311at2759"/>
<dbReference type="InterPro" id="IPR036047">
    <property type="entry name" value="F-box-like_dom_sf"/>
</dbReference>
<protein>
    <submittedName>
        <fullName evidence="2">554_t:CDS:1</fullName>
    </submittedName>
</protein>
<dbReference type="InterPro" id="IPR001810">
    <property type="entry name" value="F-box_dom"/>
</dbReference>
<evidence type="ECO:0000313" key="2">
    <source>
        <dbReference type="EMBL" id="CAG8526322.1"/>
    </source>
</evidence>
<dbReference type="Pfam" id="PF12937">
    <property type="entry name" value="F-box-like"/>
    <property type="match status" value="1"/>
</dbReference>
<dbReference type="PROSITE" id="PS50181">
    <property type="entry name" value="FBOX"/>
    <property type="match status" value="1"/>
</dbReference>
<accession>A0A9N9ADA7</accession>
<evidence type="ECO:0000313" key="3">
    <source>
        <dbReference type="Proteomes" id="UP000789342"/>
    </source>
</evidence>
<feature type="domain" description="F-box" evidence="1">
    <location>
        <begin position="1"/>
        <end position="49"/>
    </location>
</feature>